<dbReference type="Gene3D" id="3.40.630.10">
    <property type="entry name" value="Zn peptidases"/>
    <property type="match status" value="1"/>
</dbReference>
<dbReference type="SUPFAM" id="SSF53187">
    <property type="entry name" value="Zn-dependent exopeptidases"/>
    <property type="match status" value="1"/>
</dbReference>
<evidence type="ECO:0000256" key="7">
    <source>
        <dbReference type="ARBA" id="ARBA00022997"/>
    </source>
</evidence>
<dbReference type="PANTHER" id="PTHR43808:SF31">
    <property type="entry name" value="N-ACETYL-L-CITRULLINE DEACETYLASE"/>
    <property type="match status" value="1"/>
</dbReference>
<keyword evidence="4" id="KW-0479">Metal-binding</keyword>
<dbReference type="OrthoDB" id="9761532at2"/>
<dbReference type="PROSITE" id="PS00758">
    <property type="entry name" value="ARGE_DAPE_CPG2_1"/>
    <property type="match status" value="1"/>
</dbReference>
<dbReference type="GO" id="GO:0016805">
    <property type="term" value="F:dipeptidase activity"/>
    <property type="evidence" value="ECO:0007669"/>
    <property type="project" value="UniProtKB-KW"/>
</dbReference>
<evidence type="ECO:0000256" key="5">
    <source>
        <dbReference type="ARBA" id="ARBA00022801"/>
    </source>
</evidence>
<dbReference type="InterPro" id="IPR001261">
    <property type="entry name" value="ArgE/DapE_CS"/>
</dbReference>
<comment type="similarity">
    <text evidence="2">Belongs to the peptidase M20A family.</text>
</comment>
<evidence type="ECO:0000256" key="1">
    <source>
        <dbReference type="ARBA" id="ARBA00001947"/>
    </source>
</evidence>
<dbReference type="NCBIfam" id="NF005591">
    <property type="entry name" value="PRK07318.1"/>
    <property type="match status" value="1"/>
</dbReference>
<dbReference type="Gene3D" id="3.30.70.360">
    <property type="match status" value="2"/>
</dbReference>
<comment type="caution">
    <text evidence="9">The sequence shown here is derived from an EMBL/GenBank/DDBJ whole genome shotgun (WGS) entry which is preliminary data.</text>
</comment>
<dbReference type="InterPro" id="IPR050072">
    <property type="entry name" value="Peptidase_M20A"/>
</dbReference>
<evidence type="ECO:0000313" key="9">
    <source>
        <dbReference type="EMBL" id="KSU83940.1"/>
    </source>
</evidence>
<dbReference type="InterPro" id="IPR036264">
    <property type="entry name" value="Bact_exopeptidase_dim_dom"/>
</dbReference>
<dbReference type="InterPro" id="IPR002933">
    <property type="entry name" value="Peptidase_M20"/>
</dbReference>
<keyword evidence="5" id="KW-0378">Hydrolase</keyword>
<dbReference type="GO" id="GO:0006508">
    <property type="term" value="P:proteolysis"/>
    <property type="evidence" value="ECO:0007669"/>
    <property type="project" value="UniProtKB-KW"/>
</dbReference>
<keyword evidence="3" id="KW-0645">Protease</keyword>
<organism evidence="9 10">
    <name type="scientific">Fictibacillus enclensis</name>
    <dbReference type="NCBI Taxonomy" id="1017270"/>
    <lineage>
        <taxon>Bacteria</taxon>
        <taxon>Bacillati</taxon>
        <taxon>Bacillota</taxon>
        <taxon>Bacilli</taxon>
        <taxon>Bacillales</taxon>
        <taxon>Fictibacillaceae</taxon>
        <taxon>Fictibacillus</taxon>
    </lineage>
</organism>
<evidence type="ECO:0000313" key="10">
    <source>
        <dbReference type="Proteomes" id="UP000054099"/>
    </source>
</evidence>
<dbReference type="Proteomes" id="UP000054099">
    <property type="component" value="Unassembled WGS sequence"/>
</dbReference>
<dbReference type="RefSeq" id="WP_061973018.1">
    <property type="nucleotide sequence ID" value="NZ_FMAV01000002.1"/>
</dbReference>
<evidence type="ECO:0000256" key="2">
    <source>
        <dbReference type="ARBA" id="ARBA00006247"/>
    </source>
</evidence>
<keyword evidence="6" id="KW-0862">Zinc</keyword>
<dbReference type="GO" id="GO:0008777">
    <property type="term" value="F:acetylornithine deacetylase activity"/>
    <property type="evidence" value="ECO:0007669"/>
    <property type="project" value="TreeGrafter"/>
</dbReference>
<accession>A0A0V8JAI6</accession>
<evidence type="ECO:0000256" key="6">
    <source>
        <dbReference type="ARBA" id="ARBA00022833"/>
    </source>
</evidence>
<evidence type="ECO:0000256" key="4">
    <source>
        <dbReference type="ARBA" id="ARBA00022723"/>
    </source>
</evidence>
<name>A0A0V8JAI6_9BACL</name>
<keyword evidence="10" id="KW-1185">Reference proteome</keyword>
<proteinExistence type="inferred from homology"/>
<dbReference type="NCBIfam" id="TIGR01887">
    <property type="entry name" value="dipeptidaselike"/>
    <property type="match status" value="1"/>
</dbReference>
<dbReference type="GO" id="GO:0006526">
    <property type="term" value="P:L-arginine biosynthetic process"/>
    <property type="evidence" value="ECO:0007669"/>
    <property type="project" value="TreeGrafter"/>
</dbReference>
<dbReference type="Pfam" id="PF01546">
    <property type="entry name" value="Peptidase_M20"/>
    <property type="match status" value="1"/>
</dbReference>
<evidence type="ECO:0000256" key="8">
    <source>
        <dbReference type="ARBA" id="ARBA00023049"/>
    </source>
</evidence>
<dbReference type="PANTHER" id="PTHR43808">
    <property type="entry name" value="ACETYLORNITHINE DEACETYLASE"/>
    <property type="match status" value="1"/>
</dbReference>
<dbReference type="EMBL" id="LNQN01000002">
    <property type="protein sequence ID" value="KSU83940.1"/>
    <property type="molecule type" value="Genomic_DNA"/>
</dbReference>
<reference evidence="9 10" key="1">
    <citation type="journal article" date="2014" name="Antonie Van Leeuwenhoek">
        <title>Fictibacillus enclensis sp. nov., isolated from marine sediment.</title>
        <authorList>
            <person name="Dastager S.G."/>
            <person name="Mawlankar R."/>
            <person name="Srinivasan K."/>
            <person name="Tang S.K."/>
            <person name="Lee J.C."/>
            <person name="Ramana V.V."/>
            <person name="Shouche Y.S."/>
        </authorList>
    </citation>
    <scope>NUCLEOTIDE SEQUENCE [LARGE SCALE GENOMIC DNA]</scope>
    <source>
        <strain evidence="9 10">NIO-1003</strain>
    </source>
</reference>
<protein>
    <submittedName>
        <fullName evidence="9">Dipeptidase PepV</fullName>
    </submittedName>
</protein>
<dbReference type="CDD" id="cd03888">
    <property type="entry name" value="M20_PepV"/>
    <property type="match status" value="1"/>
</dbReference>
<keyword evidence="7" id="KW-0224">Dipeptidase</keyword>
<keyword evidence="8" id="KW-0482">Metalloprotease</keyword>
<comment type="cofactor">
    <cofactor evidence="1">
        <name>Zn(2+)</name>
        <dbReference type="ChEBI" id="CHEBI:29105"/>
    </cofactor>
</comment>
<dbReference type="InterPro" id="IPR010964">
    <property type="entry name" value="M20A_pepV-rel"/>
</dbReference>
<dbReference type="GO" id="GO:0008270">
    <property type="term" value="F:zinc ion binding"/>
    <property type="evidence" value="ECO:0007669"/>
    <property type="project" value="InterPro"/>
</dbReference>
<gene>
    <name evidence="9" type="ORF">AS030_13720</name>
</gene>
<sequence length="466" mass="51463">MNHIDWKIEVEKRKDSFLNDTQGLLQIRSVLDEGNATKNAPFGPDIAAALEYMLSLGEDAGMAVKNVDGYAGHIEMGAGEELIAVLGHLDVVPEGDGWTVDPYGGEIKDGKIFARGAIDDKGPTMAAWYGMKIIKELNLPLSKRVRLILGTDEESQWRCVDHYFKHEEMPAAGFAPDADFPIIHAEKGMMNVTMKQEVVTKEEESEAVLHSFQSGLRLNMVPDRAEAHLITAEKWEDRFQDFLNENHLTGGIEEEGDMQRFYLTGKSAHGSTPEFGVNAGFMLASFLSQLSLDHQGLSFLHFIKEHLMDSSGDKLGIKVEDEVSGMLTVNPGVFNYHKEDGGSLGLNIRYPVTHSGNTVMEILGKLAEREGFTIDVTKHTTPHFVDEQHTVVQTLKKVYEEQTGHSGKPIAIGGGTYARSLEAGVAFGALFPGREDVAHQKDEYMFLEDLFSAAAIYAEAIYELAK</sequence>
<evidence type="ECO:0000256" key="3">
    <source>
        <dbReference type="ARBA" id="ARBA00022670"/>
    </source>
</evidence>
<dbReference type="AlphaFoldDB" id="A0A0V8JAI6"/>
<dbReference type="GO" id="GO:0008237">
    <property type="term" value="F:metallopeptidase activity"/>
    <property type="evidence" value="ECO:0007669"/>
    <property type="project" value="UniProtKB-KW"/>
</dbReference>
<dbReference type="SUPFAM" id="SSF55031">
    <property type="entry name" value="Bacterial exopeptidase dimerisation domain"/>
    <property type="match status" value="1"/>
</dbReference>